<comment type="caution">
    <text evidence="1">The sequence shown here is derived from an EMBL/GenBank/DDBJ whole genome shotgun (WGS) entry which is preliminary data.</text>
</comment>
<dbReference type="STRING" id="391587.KAOT1_10576"/>
<gene>
    <name evidence="1" type="ORF">KAOT1_10576</name>
</gene>
<name>A9E284_9FLAO</name>
<dbReference type="Pfam" id="PF11655">
    <property type="entry name" value="DUF2589"/>
    <property type="match status" value="1"/>
</dbReference>
<dbReference type="Proteomes" id="UP000002945">
    <property type="component" value="Unassembled WGS sequence"/>
</dbReference>
<dbReference type="InterPro" id="IPR024510">
    <property type="entry name" value="DUF2589"/>
</dbReference>
<proteinExistence type="predicted"/>
<sequence>MIFSGGTTVARLTIVAPTVSSALGTQVARPAQFQDMKIEVPILIMLLIPFISLDETTVDFNAKINSIASRNVETEFDVN</sequence>
<dbReference type="AlphaFoldDB" id="A9E284"/>
<accession>A9E284</accession>
<keyword evidence="2" id="KW-1185">Reference proteome</keyword>
<dbReference type="HOGENOM" id="CLU_2601424_0_0_10"/>
<organism evidence="1 2">
    <name type="scientific">Kordia algicida OT-1</name>
    <dbReference type="NCBI Taxonomy" id="391587"/>
    <lineage>
        <taxon>Bacteria</taxon>
        <taxon>Pseudomonadati</taxon>
        <taxon>Bacteroidota</taxon>
        <taxon>Flavobacteriia</taxon>
        <taxon>Flavobacteriales</taxon>
        <taxon>Flavobacteriaceae</taxon>
        <taxon>Kordia</taxon>
    </lineage>
</organism>
<protein>
    <submittedName>
        <fullName evidence="1">Uncharacterized protein</fullName>
    </submittedName>
</protein>
<reference evidence="1 2" key="1">
    <citation type="journal article" date="2011" name="J. Bacteriol.">
        <title>Genome sequence of the algicidal bacterium Kordia algicida OT-1.</title>
        <authorList>
            <person name="Lee H.S."/>
            <person name="Kang S.G."/>
            <person name="Kwon K.K."/>
            <person name="Lee J.H."/>
            <person name="Kim S.J."/>
        </authorList>
    </citation>
    <scope>NUCLEOTIDE SEQUENCE [LARGE SCALE GENOMIC DNA]</scope>
    <source>
        <strain evidence="1 2">OT-1</strain>
    </source>
</reference>
<evidence type="ECO:0000313" key="2">
    <source>
        <dbReference type="Proteomes" id="UP000002945"/>
    </source>
</evidence>
<evidence type="ECO:0000313" key="1">
    <source>
        <dbReference type="EMBL" id="EDP95361.1"/>
    </source>
</evidence>
<dbReference type="EMBL" id="ABIB01000008">
    <property type="protein sequence ID" value="EDP95361.1"/>
    <property type="molecule type" value="Genomic_DNA"/>
</dbReference>